<keyword evidence="1" id="KW-0862">Zinc</keyword>
<feature type="compositionally biased region" description="Polar residues" evidence="2">
    <location>
        <begin position="120"/>
        <end position="130"/>
    </location>
</feature>
<accession>A0A6A6X2S7</accession>
<feature type="compositionally biased region" description="Basic and acidic residues" evidence="2">
    <location>
        <begin position="51"/>
        <end position="76"/>
    </location>
</feature>
<evidence type="ECO:0000313" key="5">
    <source>
        <dbReference type="Proteomes" id="UP000799757"/>
    </source>
</evidence>
<feature type="domain" description="C3H1-type" evidence="3">
    <location>
        <begin position="1010"/>
        <end position="1033"/>
    </location>
</feature>
<proteinExistence type="predicted"/>
<protein>
    <recommendedName>
        <fullName evidence="3">C3H1-type domain-containing protein</fullName>
    </recommendedName>
</protein>
<organism evidence="4 5">
    <name type="scientific">Melanomma pulvis-pyrius CBS 109.77</name>
    <dbReference type="NCBI Taxonomy" id="1314802"/>
    <lineage>
        <taxon>Eukaryota</taxon>
        <taxon>Fungi</taxon>
        <taxon>Dikarya</taxon>
        <taxon>Ascomycota</taxon>
        <taxon>Pezizomycotina</taxon>
        <taxon>Dothideomycetes</taxon>
        <taxon>Pleosporomycetidae</taxon>
        <taxon>Pleosporales</taxon>
        <taxon>Melanommataceae</taxon>
        <taxon>Melanomma</taxon>
    </lineage>
</organism>
<dbReference type="PROSITE" id="PS50103">
    <property type="entry name" value="ZF_C3H1"/>
    <property type="match status" value="2"/>
</dbReference>
<feature type="region of interest" description="Disordered" evidence="2">
    <location>
        <begin position="1105"/>
        <end position="1129"/>
    </location>
</feature>
<keyword evidence="5" id="KW-1185">Reference proteome</keyword>
<dbReference type="InterPro" id="IPR000571">
    <property type="entry name" value="Znf_CCCH"/>
</dbReference>
<sequence>MAKRKIGDGRYDFSYDNPDHPTKKPAAETPQSDVKARERNSNNLYTEVEDQEIKPVSERIRSVPDNKKPGPIKDSKCGVQSWRKNTQEKKKATRKLREAIQKFDAPSKIPGLRLRRDTTPDSVTNASSDEGTIVHEPSSPLSDAYSGDTLIAESTEEKTPALEDETHTISDKQFSDEAFSKRETCAESLRQLWASIPKYITGLSLANTTTFETLLAKVLDPAQDKFDQLAALYRSETTSIGWISFTLRWLENALEALPSSAVVGETMSVLLSIQKVLNETPRKGNPPGISKSILPKQDEGSNYSGELQVSTSSAIAQLVAPHLKPKDCIDPLQYFWNVIKIETHGVDFDQNREQYLQILLQNVLIPSERLFAQLQGQYQSFKARLEWDVDSLLWFQEKLPNESGSLNETASSVDHYIMKILKVLQEDLPSQILDPINIFPEKPTNVEAVAPEDSEEISLTSAWKTVEPLLSPYVDLGSRKQENELPCEIKHHEVLQILLNENDSGLDEKLLTILKNHIQKNKIIPRLLDWDDESVLQNLLADLKDYIRKQKEEQIRKQKLLQSLTAEDFTLDEIPLRKLGAALKVLQSEALIYHTAIQEEDERITSKILELRRKLKTLDDESEENKVIMQTIFDLSQSNSERKIFISITGSLEFKLFGFNVETFESALFFLENAPGGTDYRETIEIILFICGCFRYRQPPWELEDSCKDSVYIQRNAGNEQEPGQTLRAEVINPFLPSAQRTLFDQLETIYSYDSIWNERHLSMHIHHLLRSAPVHKLNEIEQKCVQKAADATMNKNLPLKTRYCKLQSKVQYYAGIYPDRFRKNPLLSEQNIELKKILAAVDAESQSLVDCPQNELDEYFEILESTNFVPDTAKMVSAMFKFLEGRKSDIYVKRVLLGKSLEEMKSENIRSPQDYYMTMATAMARQIKKAIANAINPEFFAYKEEDLKDLKKAKKALMDFEREFPEAWTGNLADRLRDKRGLCRYVNTPGGCSQGARQCEYSHSNEDKECKFNLAGEPCGRGHMCAFVHIRPDPPAPEIPPRITIPDPQLEVMKKTPCRYNHSISSAATSQPSAPAAQKHRVEELKSQANAPARGLKSPVVQNVGSSATRPQSSQFNSIQNTPAPGNFPVQTQNQRQMSHGQFLPSVIPMGPSPERFQNFAINGYPASLNQYQNGYQNVMGNCYVNNYSFVPNMTPQVQPQLFSGGPGARKFPYNGMSNQPYLGANGMANNPMGGTQQQPHRFPPYGGHMHGSNANYHGQIGGFQGQNWDYQGQNGGFHAPQQFHQNQQPQGRGYKRNRDQYEPLNDPNSLGGQQAPKRKRQDDRQELIKRATMEIEAGAFRMKIATTDAANLLTRQHNCTINKKKDTEYSNHKSTISNPT</sequence>
<evidence type="ECO:0000259" key="3">
    <source>
        <dbReference type="PROSITE" id="PS50103"/>
    </source>
</evidence>
<feature type="zinc finger region" description="C3H1-type" evidence="1">
    <location>
        <begin position="978"/>
        <end position="1007"/>
    </location>
</feature>
<evidence type="ECO:0000256" key="2">
    <source>
        <dbReference type="SAM" id="MobiDB-lite"/>
    </source>
</evidence>
<dbReference type="Proteomes" id="UP000799757">
    <property type="component" value="Unassembled WGS sequence"/>
</dbReference>
<keyword evidence="1" id="KW-0479">Metal-binding</keyword>
<feature type="region of interest" description="Disordered" evidence="2">
    <location>
        <begin position="1264"/>
        <end position="1326"/>
    </location>
</feature>
<feature type="zinc finger region" description="C3H1-type" evidence="1">
    <location>
        <begin position="1010"/>
        <end position="1033"/>
    </location>
</feature>
<dbReference type="GO" id="GO:0008270">
    <property type="term" value="F:zinc ion binding"/>
    <property type="evidence" value="ECO:0007669"/>
    <property type="project" value="UniProtKB-KW"/>
</dbReference>
<feature type="domain" description="C3H1-type" evidence="3">
    <location>
        <begin position="978"/>
        <end position="1007"/>
    </location>
</feature>
<dbReference type="EMBL" id="MU002069">
    <property type="protein sequence ID" value="KAF2790521.1"/>
    <property type="molecule type" value="Genomic_DNA"/>
</dbReference>
<feature type="compositionally biased region" description="Low complexity" evidence="2">
    <location>
        <begin position="1279"/>
        <end position="1292"/>
    </location>
</feature>
<name>A0A6A6X2S7_9PLEO</name>
<gene>
    <name evidence="4" type="ORF">K505DRAFT_340362</name>
</gene>
<feature type="region of interest" description="Disordered" evidence="2">
    <location>
        <begin position="110"/>
        <end position="145"/>
    </location>
</feature>
<dbReference type="Gene3D" id="4.10.1000.10">
    <property type="entry name" value="Zinc finger, CCCH-type"/>
    <property type="match status" value="1"/>
</dbReference>
<reference evidence="4" key="1">
    <citation type="journal article" date="2020" name="Stud. Mycol.">
        <title>101 Dothideomycetes genomes: a test case for predicting lifestyles and emergence of pathogens.</title>
        <authorList>
            <person name="Haridas S."/>
            <person name="Albert R."/>
            <person name="Binder M."/>
            <person name="Bloem J."/>
            <person name="Labutti K."/>
            <person name="Salamov A."/>
            <person name="Andreopoulos B."/>
            <person name="Baker S."/>
            <person name="Barry K."/>
            <person name="Bills G."/>
            <person name="Bluhm B."/>
            <person name="Cannon C."/>
            <person name="Castanera R."/>
            <person name="Culley D."/>
            <person name="Daum C."/>
            <person name="Ezra D."/>
            <person name="Gonzalez J."/>
            <person name="Henrissat B."/>
            <person name="Kuo A."/>
            <person name="Liang C."/>
            <person name="Lipzen A."/>
            <person name="Lutzoni F."/>
            <person name="Magnuson J."/>
            <person name="Mondo S."/>
            <person name="Nolan M."/>
            <person name="Ohm R."/>
            <person name="Pangilinan J."/>
            <person name="Park H.-J."/>
            <person name="Ramirez L."/>
            <person name="Alfaro M."/>
            <person name="Sun H."/>
            <person name="Tritt A."/>
            <person name="Yoshinaga Y."/>
            <person name="Zwiers L.-H."/>
            <person name="Turgeon B."/>
            <person name="Goodwin S."/>
            <person name="Spatafora J."/>
            <person name="Crous P."/>
            <person name="Grigoriev I."/>
        </authorList>
    </citation>
    <scope>NUCLEOTIDE SEQUENCE</scope>
    <source>
        <strain evidence="4">CBS 109.77</strain>
    </source>
</reference>
<feature type="compositionally biased region" description="Basic and acidic residues" evidence="2">
    <location>
        <begin position="1"/>
        <end position="26"/>
    </location>
</feature>
<feature type="region of interest" description="Disordered" evidence="2">
    <location>
        <begin position="282"/>
        <end position="303"/>
    </location>
</feature>
<evidence type="ECO:0000256" key="1">
    <source>
        <dbReference type="PROSITE-ProRule" id="PRU00723"/>
    </source>
</evidence>
<evidence type="ECO:0000313" key="4">
    <source>
        <dbReference type="EMBL" id="KAF2790521.1"/>
    </source>
</evidence>
<dbReference type="SMART" id="SM00356">
    <property type="entry name" value="ZnF_C3H1"/>
    <property type="match status" value="2"/>
</dbReference>
<feature type="region of interest" description="Disordered" evidence="2">
    <location>
        <begin position="1"/>
        <end position="93"/>
    </location>
</feature>
<keyword evidence="1" id="KW-0863">Zinc-finger</keyword>